<comment type="caution">
    <text evidence="2">The sequence shown here is derived from an EMBL/GenBank/DDBJ whole genome shotgun (WGS) entry which is preliminary data.</text>
</comment>
<feature type="region of interest" description="Disordered" evidence="1">
    <location>
        <begin position="1"/>
        <end position="88"/>
    </location>
</feature>
<feature type="region of interest" description="Disordered" evidence="1">
    <location>
        <begin position="277"/>
        <end position="302"/>
    </location>
</feature>
<evidence type="ECO:0000256" key="1">
    <source>
        <dbReference type="SAM" id="MobiDB-lite"/>
    </source>
</evidence>
<feature type="compositionally biased region" description="Polar residues" evidence="1">
    <location>
        <begin position="35"/>
        <end position="45"/>
    </location>
</feature>
<evidence type="ECO:0000313" key="3">
    <source>
        <dbReference type="Proteomes" id="UP001457282"/>
    </source>
</evidence>
<feature type="compositionally biased region" description="Low complexity" evidence="1">
    <location>
        <begin position="21"/>
        <end position="34"/>
    </location>
</feature>
<feature type="region of interest" description="Disordered" evidence="1">
    <location>
        <begin position="229"/>
        <end position="262"/>
    </location>
</feature>
<dbReference type="AlphaFoldDB" id="A0AAW1YGJ6"/>
<gene>
    <name evidence="2" type="ORF">M0R45_003805</name>
</gene>
<feature type="compositionally biased region" description="Acidic residues" evidence="1">
    <location>
        <begin position="287"/>
        <end position="302"/>
    </location>
</feature>
<reference evidence="2 3" key="1">
    <citation type="journal article" date="2023" name="G3 (Bethesda)">
        <title>A chromosome-length genome assembly and annotation of blackberry (Rubus argutus, cv. 'Hillquist').</title>
        <authorList>
            <person name="Bruna T."/>
            <person name="Aryal R."/>
            <person name="Dudchenko O."/>
            <person name="Sargent D.J."/>
            <person name="Mead D."/>
            <person name="Buti M."/>
            <person name="Cavallini A."/>
            <person name="Hytonen T."/>
            <person name="Andres J."/>
            <person name="Pham M."/>
            <person name="Weisz D."/>
            <person name="Mascagni F."/>
            <person name="Usai G."/>
            <person name="Natali L."/>
            <person name="Bassil N."/>
            <person name="Fernandez G.E."/>
            <person name="Lomsadze A."/>
            <person name="Armour M."/>
            <person name="Olukolu B."/>
            <person name="Poorten T."/>
            <person name="Britton C."/>
            <person name="Davik J."/>
            <person name="Ashrafi H."/>
            <person name="Aiden E.L."/>
            <person name="Borodovsky M."/>
            <person name="Worthington M."/>
        </authorList>
    </citation>
    <scope>NUCLEOTIDE SEQUENCE [LARGE SCALE GENOMIC DNA]</scope>
    <source>
        <strain evidence="2">PI 553951</strain>
    </source>
</reference>
<sequence length="302" mass="32077">MASELFDLASDSPPASPTTPQPTSSTTAAASSPAIMQNQHQTQAAQPLPKRLRISEPAIDLRKPNEPAPVGSMRSSSESNVSGSGTKPKYSYYRLRGSLSKVHLAETDHKLLMDPSNPIKPVNCMAPANYPGSSLVQKSLEPRLIGQPGADIPAVGSPASSKKPMDVASQVSLGGSLLKMLLESAVAQGQVVSVTAPHRQVVSVVTPWREPPETLRLFPVEAPFFPVPTEKGSSSTIGRDDEDDKPLDLSAYRDEPAAKPGDMEWTLALPAPNAMVLYGNPDPVPDSGDENEDVEVDLDLSL</sequence>
<dbReference type="EMBL" id="JBEDUW010000001">
    <property type="protein sequence ID" value="KAK9948219.1"/>
    <property type="molecule type" value="Genomic_DNA"/>
</dbReference>
<feature type="compositionally biased region" description="Low complexity" evidence="1">
    <location>
        <begin position="71"/>
        <end position="85"/>
    </location>
</feature>
<name>A0AAW1YGJ6_RUBAR</name>
<dbReference type="Proteomes" id="UP001457282">
    <property type="component" value="Unassembled WGS sequence"/>
</dbReference>
<proteinExistence type="predicted"/>
<keyword evidence="3" id="KW-1185">Reference proteome</keyword>
<protein>
    <submittedName>
        <fullName evidence="2">Uncharacterized protein</fullName>
    </submittedName>
</protein>
<organism evidence="2 3">
    <name type="scientific">Rubus argutus</name>
    <name type="common">Southern blackberry</name>
    <dbReference type="NCBI Taxonomy" id="59490"/>
    <lineage>
        <taxon>Eukaryota</taxon>
        <taxon>Viridiplantae</taxon>
        <taxon>Streptophyta</taxon>
        <taxon>Embryophyta</taxon>
        <taxon>Tracheophyta</taxon>
        <taxon>Spermatophyta</taxon>
        <taxon>Magnoliopsida</taxon>
        <taxon>eudicotyledons</taxon>
        <taxon>Gunneridae</taxon>
        <taxon>Pentapetalae</taxon>
        <taxon>rosids</taxon>
        <taxon>fabids</taxon>
        <taxon>Rosales</taxon>
        <taxon>Rosaceae</taxon>
        <taxon>Rosoideae</taxon>
        <taxon>Rosoideae incertae sedis</taxon>
        <taxon>Rubus</taxon>
    </lineage>
</organism>
<evidence type="ECO:0000313" key="2">
    <source>
        <dbReference type="EMBL" id="KAK9948219.1"/>
    </source>
</evidence>
<accession>A0AAW1YGJ6</accession>